<dbReference type="EMBL" id="JACHJJ010000003">
    <property type="protein sequence ID" value="MBB5961964.1"/>
    <property type="molecule type" value="Genomic_DNA"/>
</dbReference>
<feature type="compositionally biased region" description="Gly residues" evidence="7">
    <location>
        <begin position="21"/>
        <end position="30"/>
    </location>
</feature>
<comment type="caution">
    <text evidence="9">The sequence shown here is derived from an EMBL/GenBank/DDBJ whole genome shotgun (WGS) entry which is preliminary data.</text>
</comment>
<dbReference type="GO" id="GO:0005524">
    <property type="term" value="F:ATP binding"/>
    <property type="evidence" value="ECO:0007669"/>
    <property type="project" value="UniProtKB-KW"/>
</dbReference>
<evidence type="ECO:0000256" key="1">
    <source>
        <dbReference type="ARBA" id="ARBA00012513"/>
    </source>
</evidence>
<feature type="compositionally biased region" description="Low complexity" evidence="7">
    <location>
        <begin position="303"/>
        <end position="323"/>
    </location>
</feature>
<evidence type="ECO:0000256" key="5">
    <source>
        <dbReference type="ARBA" id="ARBA00022777"/>
    </source>
</evidence>
<feature type="region of interest" description="Disordered" evidence="7">
    <location>
        <begin position="189"/>
        <end position="352"/>
    </location>
</feature>
<accession>A0A841D0B1</accession>
<keyword evidence="10" id="KW-1185">Reference proteome</keyword>
<keyword evidence="3" id="KW-0808">Transferase</keyword>
<keyword evidence="2" id="KW-0723">Serine/threonine-protein kinase</keyword>
<dbReference type="InterPro" id="IPR000719">
    <property type="entry name" value="Prot_kinase_dom"/>
</dbReference>
<feature type="compositionally biased region" description="Pro residues" evidence="7">
    <location>
        <begin position="259"/>
        <end position="288"/>
    </location>
</feature>
<reference evidence="9 10" key="1">
    <citation type="submission" date="2020-08" db="EMBL/GenBank/DDBJ databases">
        <title>Genomic Encyclopedia of Type Strains, Phase III (KMG-III): the genomes of soil and plant-associated and newly described type strains.</title>
        <authorList>
            <person name="Whitman W."/>
        </authorList>
    </citation>
    <scope>NUCLEOTIDE SEQUENCE [LARGE SCALE GENOMIC DNA]</scope>
    <source>
        <strain evidence="9 10">CECT 3303</strain>
    </source>
</reference>
<keyword evidence="6" id="KW-0067">ATP-binding</keyword>
<proteinExistence type="predicted"/>
<feature type="domain" description="Protein kinase" evidence="8">
    <location>
        <begin position="1"/>
        <end position="211"/>
    </location>
</feature>
<dbReference type="Gene3D" id="1.10.510.10">
    <property type="entry name" value="Transferase(Phosphotransferase) domain 1"/>
    <property type="match status" value="1"/>
</dbReference>
<sequence>MSQADAPRRQGRHAGPPSGQEGFGAPGPGSSGTAPDASGGGSGAPGGGHGGQTSLEVLIGRDGPVPPARAAAIGLAVLEQLGRLHSYGILHRDVRPGSVLIGPHDQVLLADPSLRSPAYTAPDAIASPASDLWALGATLYTAVEGQPPVPGAPIRNAGPIAPVLFRLLSGDPALRPDPATLRRELLEVSRPSPAPVPPQPVALPPGATPVASQPAAFPPDATLVASQPFTSGEAAPPDAHRQTAPFRAPAPVSQEGPAHPSPAHPSPADPSPADPSPADPSPADPSPAGPGSGDPGVTAPGVTAPGTADAASAGAASAGAPASRDLVPLSSPGLRDASPPGAPVDSTAPTERSVIRKGVLVPRSVVALTGVLLAGMAVTIGVLLAPVLAGSGEEEAAPGPTAGTAARFAAAPRACGLLTDQQAGEVVPAFRSSEVEVAECNWLTSDWRKPNVEKYDLRVRLVAQKQDASGITRAKEYLAGKKKDTVDKGRLATPKPLPPQDMAGVGDEAFISASHSPFNLYGGSYKVTVVVRVSNLIAEVEYERGGVKGDPDGKIAGNAGKVARWVTEALKDHG</sequence>
<dbReference type="GO" id="GO:0004674">
    <property type="term" value="F:protein serine/threonine kinase activity"/>
    <property type="evidence" value="ECO:0007669"/>
    <property type="project" value="UniProtKB-KW"/>
</dbReference>
<evidence type="ECO:0000256" key="6">
    <source>
        <dbReference type="ARBA" id="ARBA00022840"/>
    </source>
</evidence>
<evidence type="ECO:0000256" key="4">
    <source>
        <dbReference type="ARBA" id="ARBA00022741"/>
    </source>
</evidence>
<evidence type="ECO:0000313" key="10">
    <source>
        <dbReference type="Proteomes" id="UP000562352"/>
    </source>
</evidence>
<dbReference type="SUPFAM" id="SSF56112">
    <property type="entry name" value="Protein kinase-like (PK-like)"/>
    <property type="match status" value="1"/>
</dbReference>
<evidence type="ECO:0000313" key="9">
    <source>
        <dbReference type="EMBL" id="MBB5961964.1"/>
    </source>
</evidence>
<feature type="region of interest" description="Disordered" evidence="7">
    <location>
        <begin position="1"/>
        <end position="62"/>
    </location>
</feature>
<name>A0A841D0B1_PLAVE</name>
<gene>
    <name evidence="9" type="ORF">FHS22_001223</name>
</gene>
<dbReference type="Proteomes" id="UP000562352">
    <property type="component" value="Unassembled WGS sequence"/>
</dbReference>
<keyword evidence="5" id="KW-0418">Kinase</keyword>
<keyword evidence="4" id="KW-0547">Nucleotide-binding</keyword>
<evidence type="ECO:0000259" key="8">
    <source>
        <dbReference type="PROSITE" id="PS50011"/>
    </source>
</evidence>
<dbReference type="PROSITE" id="PS50011">
    <property type="entry name" value="PROTEIN_KINASE_DOM"/>
    <property type="match status" value="1"/>
</dbReference>
<feature type="compositionally biased region" description="Gly residues" evidence="7">
    <location>
        <begin position="38"/>
        <end position="51"/>
    </location>
</feature>
<evidence type="ECO:0000256" key="2">
    <source>
        <dbReference type="ARBA" id="ARBA00022527"/>
    </source>
</evidence>
<organism evidence="9 10">
    <name type="scientific">Planomonospora venezuelensis</name>
    <dbReference type="NCBI Taxonomy" id="1999"/>
    <lineage>
        <taxon>Bacteria</taxon>
        <taxon>Bacillati</taxon>
        <taxon>Actinomycetota</taxon>
        <taxon>Actinomycetes</taxon>
        <taxon>Streptosporangiales</taxon>
        <taxon>Streptosporangiaceae</taxon>
        <taxon>Planomonospora</taxon>
    </lineage>
</organism>
<feature type="compositionally biased region" description="Pro residues" evidence="7">
    <location>
        <begin position="192"/>
        <end position="207"/>
    </location>
</feature>
<dbReference type="AlphaFoldDB" id="A0A841D0B1"/>
<dbReference type="RefSeq" id="WP_184939681.1">
    <property type="nucleotide sequence ID" value="NZ_BAAAWZ010000001.1"/>
</dbReference>
<dbReference type="InterPro" id="IPR011009">
    <property type="entry name" value="Kinase-like_dom_sf"/>
</dbReference>
<evidence type="ECO:0000256" key="3">
    <source>
        <dbReference type="ARBA" id="ARBA00022679"/>
    </source>
</evidence>
<dbReference type="PANTHER" id="PTHR43289:SF6">
    <property type="entry name" value="SERINE_THREONINE-PROTEIN KINASE NEKL-3"/>
    <property type="match status" value="1"/>
</dbReference>
<protein>
    <recommendedName>
        <fullName evidence="1">non-specific serine/threonine protein kinase</fullName>
        <ecNumber evidence="1">2.7.11.1</ecNumber>
    </recommendedName>
</protein>
<evidence type="ECO:0000256" key="7">
    <source>
        <dbReference type="SAM" id="MobiDB-lite"/>
    </source>
</evidence>
<dbReference type="EC" id="2.7.11.1" evidence="1"/>
<dbReference type="PANTHER" id="PTHR43289">
    <property type="entry name" value="MITOGEN-ACTIVATED PROTEIN KINASE KINASE KINASE 20-RELATED"/>
    <property type="match status" value="1"/>
</dbReference>